<dbReference type="Pfam" id="PF00440">
    <property type="entry name" value="TetR_N"/>
    <property type="match status" value="1"/>
</dbReference>
<sequence length="187" mass="21101">MAAPLGTQIRERILESAAALMEERSFFDISLADIARAARISKGTLYYYYNSRDAILFDLTDRYLQKLSDDLLAWVDNEEKDTSLPRLLRYTFSRGVYDKSGSMRLFLIAEAVSGKGDVRDKLLEKYAHFKNVLAQKIAARKPGADGEYLAWLTLTVMDGMLVQSQLKNPALDTDAFIEATARLITEC</sequence>
<gene>
    <name evidence="7" type="ORF">ASJ35_10140</name>
    <name evidence="6" type="ORF">TQ39_01945</name>
</gene>
<dbReference type="EMBL" id="JXXK01000001">
    <property type="protein sequence ID" value="KJF41572.1"/>
    <property type="molecule type" value="Genomic_DNA"/>
</dbReference>
<dbReference type="AlphaFoldDB" id="A0A0D8J3U1"/>
<keyword evidence="8" id="KW-1185">Reference proteome</keyword>
<dbReference type="Proteomes" id="UP000053433">
    <property type="component" value="Unassembled WGS sequence"/>
</dbReference>
<keyword evidence="2 4" id="KW-0238">DNA-binding</keyword>
<proteinExistence type="predicted"/>
<accession>A0A0D8J3U1</accession>
<dbReference type="InterPro" id="IPR036271">
    <property type="entry name" value="Tet_transcr_reg_TetR-rel_C_sf"/>
</dbReference>
<keyword evidence="1" id="KW-0805">Transcription regulation</keyword>
<dbReference type="InterPro" id="IPR009057">
    <property type="entry name" value="Homeodomain-like_sf"/>
</dbReference>
<evidence type="ECO:0000313" key="6">
    <source>
        <dbReference type="EMBL" id="KJF41572.1"/>
    </source>
</evidence>
<evidence type="ECO:0000256" key="3">
    <source>
        <dbReference type="ARBA" id="ARBA00023163"/>
    </source>
</evidence>
<dbReference type="PATRIC" id="fig|1550024.3.peg.428"/>
<protein>
    <recommendedName>
        <fullName evidence="5">HTH tetR-type domain-containing protein</fullName>
    </recommendedName>
</protein>
<dbReference type="PRINTS" id="PR00455">
    <property type="entry name" value="HTHTETR"/>
</dbReference>
<dbReference type="PANTHER" id="PTHR47506">
    <property type="entry name" value="TRANSCRIPTIONAL REGULATORY PROTEIN"/>
    <property type="match status" value="1"/>
</dbReference>
<dbReference type="PROSITE" id="PS50977">
    <property type="entry name" value="HTH_TETR_2"/>
    <property type="match status" value="1"/>
</dbReference>
<dbReference type="SUPFAM" id="SSF46689">
    <property type="entry name" value="Homeodomain-like"/>
    <property type="match status" value="1"/>
</dbReference>
<feature type="domain" description="HTH tetR-type" evidence="5">
    <location>
        <begin position="7"/>
        <end position="67"/>
    </location>
</feature>
<feature type="DNA-binding region" description="H-T-H motif" evidence="4">
    <location>
        <begin position="30"/>
        <end position="49"/>
    </location>
</feature>
<evidence type="ECO:0000313" key="8">
    <source>
        <dbReference type="Proteomes" id="UP000032483"/>
    </source>
</evidence>
<dbReference type="EMBL" id="LMUA01000012">
    <property type="protein sequence ID" value="KUE76136.1"/>
    <property type="molecule type" value="Genomic_DNA"/>
</dbReference>
<dbReference type="SUPFAM" id="SSF48498">
    <property type="entry name" value="Tetracyclin repressor-like, C-terminal domain"/>
    <property type="match status" value="1"/>
</dbReference>
<dbReference type="GeneID" id="42855398"/>
<dbReference type="GO" id="GO:0003677">
    <property type="term" value="F:DNA binding"/>
    <property type="evidence" value="ECO:0007669"/>
    <property type="project" value="UniProtKB-UniRule"/>
</dbReference>
<reference evidence="6" key="1">
    <citation type="submission" date="2015-02" db="EMBL/GenBank/DDBJ databases">
        <title>A novel member of the family Ruminococcaceae isolated from human feces.</title>
        <authorList>
            <person name="Shkoporov A.N."/>
            <person name="Chaplin A.V."/>
            <person name="Motuzova O.V."/>
            <person name="Kafarskaia L.I."/>
            <person name="Khokhlova E.V."/>
            <person name="Efimov B.A."/>
        </authorList>
    </citation>
    <scope>NUCLEOTIDE SEQUENCE [LARGE SCALE GENOMIC DNA]</scope>
    <source>
        <strain evidence="6">585-1</strain>
    </source>
</reference>
<evidence type="ECO:0000256" key="1">
    <source>
        <dbReference type="ARBA" id="ARBA00023015"/>
    </source>
</evidence>
<evidence type="ECO:0000313" key="9">
    <source>
        <dbReference type="Proteomes" id="UP000053433"/>
    </source>
</evidence>
<accession>A0A0W7TQK8</accession>
<dbReference type="InterPro" id="IPR001647">
    <property type="entry name" value="HTH_TetR"/>
</dbReference>
<evidence type="ECO:0000256" key="4">
    <source>
        <dbReference type="PROSITE-ProRule" id="PRU00335"/>
    </source>
</evidence>
<organism evidence="6 8">
    <name type="scientific">Ruthenibacterium lactatiformans</name>
    <dbReference type="NCBI Taxonomy" id="1550024"/>
    <lineage>
        <taxon>Bacteria</taxon>
        <taxon>Bacillati</taxon>
        <taxon>Bacillota</taxon>
        <taxon>Clostridia</taxon>
        <taxon>Eubacteriales</taxon>
        <taxon>Oscillospiraceae</taxon>
        <taxon>Ruthenibacterium</taxon>
    </lineage>
</organism>
<dbReference type="RefSeq" id="WP_050004351.1">
    <property type="nucleotide sequence ID" value="NZ_CAOJUJ010000001.1"/>
</dbReference>
<dbReference type="Gene3D" id="1.10.357.10">
    <property type="entry name" value="Tetracycline Repressor, domain 2"/>
    <property type="match status" value="1"/>
</dbReference>
<evidence type="ECO:0000259" key="5">
    <source>
        <dbReference type="PROSITE" id="PS50977"/>
    </source>
</evidence>
<comment type="caution">
    <text evidence="6">The sequence shown here is derived from an EMBL/GenBank/DDBJ whole genome shotgun (WGS) entry which is preliminary data.</text>
</comment>
<name>A0A0D8J3U1_9FIRM</name>
<evidence type="ECO:0000313" key="7">
    <source>
        <dbReference type="EMBL" id="KUE76136.1"/>
    </source>
</evidence>
<dbReference type="Proteomes" id="UP000032483">
    <property type="component" value="Unassembled WGS sequence"/>
</dbReference>
<reference evidence="7 9" key="2">
    <citation type="submission" date="2015-10" db="EMBL/GenBank/DDBJ databases">
        <title>A novel member of the family Ruminococcaceae isolated from human faeces.</title>
        <authorList>
            <person name="Shkoporov A.N."/>
            <person name="Chaplin A.V."/>
            <person name="Motuzova O.V."/>
            <person name="Kafarskaia L.I."/>
            <person name="Efimov B.A."/>
        </authorList>
    </citation>
    <scope>NUCLEOTIDE SEQUENCE [LARGE SCALE GENOMIC DNA]</scope>
    <source>
        <strain evidence="7 9">668</strain>
    </source>
</reference>
<dbReference type="PANTHER" id="PTHR47506:SF1">
    <property type="entry name" value="HTH-TYPE TRANSCRIPTIONAL REGULATOR YJDC"/>
    <property type="match status" value="1"/>
</dbReference>
<evidence type="ECO:0000256" key="2">
    <source>
        <dbReference type="ARBA" id="ARBA00023125"/>
    </source>
</evidence>
<keyword evidence="3" id="KW-0804">Transcription</keyword>